<dbReference type="SUPFAM" id="SSF63829">
    <property type="entry name" value="Calcium-dependent phosphotriesterase"/>
    <property type="match status" value="1"/>
</dbReference>
<keyword evidence="3" id="KW-1185">Reference proteome</keyword>
<dbReference type="InterPro" id="IPR027372">
    <property type="entry name" value="Phytase-like_dom"/>
</dbReference>
<evidence type="ECO:0000259" key="1">
    <source>
        <dbReference type="Pfam" id="PF13449"/>
    </source>
</evidence>
<organism evidence="2 3">
    <name type="scientific">Croceibacterium selenioxidans</name>
    <dbReference type="NCBI Taxonomy" id="2838833"/>
    <lineage>
        <taxon>Bacteria</taxon>
        <taxon>Pseudomonadati</taxon>
        <taxon>Pseudomonadota</taxon>
        <taxon>Alphaproteobacteria</taxon>
        <taxon>Sphingomonadales</taxon>
        <taxon>Erythrobacteraceae</taxon>
        <taxon>Croceibacterium</taxon>
    </lineage>
</organism>
<evidence type="ECO:0000313" key="3">
    <source>
        <dbReference type="Proteomes" id="UP000811255"/>
    </source>
</evidence>
<reference evidence="2 3" key="1">
    <citation type="submission" date="2021-05" db="EMBL/GenBank/DDBJ databases">
        <title>Croceibacterium sp. LX-88 genome sequence.</title>
        <authorList>
            <person name="Luo X."/>
        </authorList>
    </citation>
    <scope>NUCLEOTIDE SEQUENCE [LARGE SCALE GENOMIC DNA]</scope>
    <source>
        <strain evidence="2 3">LX-88</strain>
    </source>
</reference>
<feature type="domain" description="Phytase-like" evidence="1">
    <location>
        <begin position="64"/>
        <end position="305"/>
    </location>
</feature>
<dbReference type="Pfam" id="PF13449">
    <property type="entry name" value="Phytase-like"/>
    <property type="match status" value="1"/>
</dbReference>
<dbReference type="InterPro" id="IPR014567">
    <property type="entry name" value="UCP031900"/>
</dbReference>
<protein>
    <submittedName>
        <fullName evidence="2">Esterase-like activity of phytase family protein</fullName>
    </submittedName>
</protein>
<dbReference type="RefSeq" id="WP_214537039.1">
    <property type="nucleotide sequence ID" value="NZ_JAHFVK010000002.1"/>
</dbReference>
<proteinExistence type="predicted"/>
<accession>A0ABS5W6I2</accession>
<dbReference type="EMBL" id="JAHFVK010000002">
    <property type="protein sequence ID" value="MBT2135326.1"/>
    <property type="molecule type" value="Genomic_DNA"/>
</dbReference>
<gene>
    <name evidence="2" type="ORF">KK137_13390</name>
</gene>
<sequence>MLRLFLLLVVALVLAPGTWIRSTPGASVEDNRQALSIKPLPVTVRKLGVFDVAGVWELDSRNSRFGSYSGLVALDSGRLLAVSDSGNQLEFTPPGDGPPRPFLASLIGQSVSDKTHFDAESATRDRTSGRLWVGYEQSNSIARLDRNRRPEGRARPLAMRNWGGNTGPEALARLTDGRFVVLAEADPGWFADDFPGLLFPYDPVEGSLPQAFRFAAPESFRPVDMVQLPDGRVLILLREVKWRLPPRFAGKLMVADPAQIRRGSVWKGEVVADLDEPLATDNYEGLAVTQARDGAVVAWLISDDNSASFQRTLLLKLEWRPEAEAQQKAHGTDRTPR</sequence>
<evidence type="ECO:0000313" key="2">
    <source>
        <dbReference type="EMBL" id="MBT2135326.1"/>
    </source>
</evidence>
<name>A0ABS5W6I2_9SPHN</name>
<dbReference type="Proteomes" id="UP000811255">
    <property type="component" value="Unassembled WGS sequence"/>
</dbReference>
<dbReference type="PIRSF" id="PIRSF031900">
    <property type="entry name" value="UCP031900"/>
    <property type="match status" value="1"/>
</dbReference>
<comment type="caution">
    <text evidence="2">The sequence shown here is derived from an EMBL/GenBank/DDBJ whole genome shotgun (WGS) entry which is preliminary data.</text>
</comment>